<reference evidence="2" key="2">
    <citation type="submission" date="2020-08" db="EMBL/GenBank/DDBJ databases">
        <title>Plant Genome Project.</title>
        <authorList>
            <person name="Zhang R.-G."/>
        </authorList>
    </citation>
    <scope>NUCLEOTIDE SEQUENCE</scope>
    <source>
        <strain evidence="2">Huo1</strain>
        <tissue evidence="2">Leaf</tissue>
    </source>
</reference>
<dbReference type="Proteomes" id="UP000298416">
    <property type="component" value="Unassembled WGS sequence"/>
</dbReference>
<keyword evidence="1" id="KW-1133">Transmembrane helix</keyword>
<gene>
    <name evidence="2" type="ORF">SASPL_156510</name>
</gene>
<evidence type="ECO:0000313" key="2">
    <source>
        <dbReference type="EMBL" id="KAG6383725.1"/>
    </source>
</evidence>
<feature type="transmembrane region" description="Helical" evidence="1">
    <location>
        <begin position="226"/>
        <end position="251"/>
    </location>
</feature>
<name>A0A8X8VWL9_SALSN</name>
<accession>A0A8X8VWL9</accession>
<dbReference type="EMBL" id="PNBA02000421">
    <property type="protein sequence ID" value="KAG6383725.1"/>
    <property type="molecule type" value="Genomic_DNA"/>
</dbReference>
<keyword evidence="1" id="KW-0472">Membrane</keyword>
<dbReference type="PANTHER" id="PTHR36394">
    <property type="entry name" value="OS01G0277700 PROTEIN"/>
    <property type="match status" value="1"/>
</dbReference>
<dbReference type="PANTHER" id="PTHR36394:SF1">
    <property type="entry name" value="OS01G0277700 PROTEIN"/>
    <property type="match status" value="1"/>
</dbReference>
<comment type="caution">
    <text evidence="2">The sequence shown here is derived from an EMBL/GenBank/DDBJ whole genome shotgun (WGS) entry which is preliminary data.</text>
</comment>
<keyword evidence="3" id="KW-1185">Reference proteome</keyword>
<feature type="transmembrane region" description="Helical" evidence="1">
    <location>
        <begin position="263"/>
        <end position="282"/>
    </location>
</feature>
<dbReference type="AlphaFoldDB" id="A0A8X8VWL9"/>
<reference evidence="2" key="1">
    <citation type="submission" date="2018-01" db="EMBL/GenBank/DDBJ databases">
        <authorList>
            <person name="Mao J.F."/>
        </authorList>
    </citation>
    <scope>NUCLEOTIDE SEQUENCE</scope>
    <source>
        <strain evidence="2">Huo1</strain>
        <tissue evidence="2">Leaf</tissue>
    </source>
</reference>
<keyword evidence="1" id="KW-0812">Transmembrane</keyword>
<proteinExistence type="predicted"/>
<feature type="transmembrane region" description="Helical" evidence="1">
    <location>
        <begin position="149"/>
        <end position="174"/>
    </location>
</feature>
<feature type="transmembrane region" description="Helical" evidence="1">
    <location>
        <begin position="197"/>
        <end position="219"/>
    </location>
</feature>
<evidence type="ECO:0000256" key="1">
    <source>
        <dbReference type="SAM" id="Phobius"/>
    </source>
</evidence>
<organism evidence="2">
    <name type="scientific">Salvia splendens</name>
    <name type="common">Scarlet sage</name>
    <dbReference type="NCBI Taxonomy" id="180675"/>
    <lineage>
        <taxon>Eukaryota</taxon>
        <taxon>Viridiplantae</taxon>
        <taxon>Streptophyta</taxon>
        <taxon>Embryophyta</taxon>
        <taxon>Tracheophyta</taxon>
        <taxon>Spermatophyta</taxon>
        <taxon>Magnoliopsida</taxon>
        <taxon>eudicotyledons</taxon>
        <taxon>Gunneridae</taxon>
        <taxon>Pentapetalae</taxon>
        <taxon>asterids</taxon>
        <taxon>lamiids</taxon>
        <taxon>Lamiales</taxon>
        <taxon>Lamiaceae</taxon>
        <taxon>Nepetoideae</taxon>
        <taxon>Mentheae</taxon>
        <taxon>Salviinae</taxon>
        <taxon>Salvia</taxon>
        <taxon>Salvia subgen. Calosphace</taxon>
        <taxon>core Calosphace</taxon>
    </lineage>
</organism>
<evidence type="ECO:0000313" key="3">
    <source>
        <dbReference type="Proteomes" id="UP000298416"/>
    </source>
</evidence>
<protein>
    <submittedName>
        <fullName evidence="2">Uncharacterized protein</fullName>
    </submittedName>
</protein>
<sequence>MANPSAMMELRGTMAVRGCGRRSKRDGNREAKPDFGCGVHQRHWNIAGRSRLMAWVSTVAGKFFEARQLWGAIHSDVGSNVGWVSPMDSTIGRIWVKVEDDRKWRWNYGGGLVDDRRHSHRLAAALLHPYTLAPVFHCRRAQKWTLSRTLLVTAFGAVLHVLSTSLLGITAITINKTIAGEETGGHSHSHNQPMEKMAVAGLVLVPACLLSTLPVFLAVGNSSSMMVLAIIVLLFSTITVMTSLVALSFYGASQLKFHWVERYDKLLVGSVLCLVGVLTLIFHDHDGEAGSNGEHLHRKIISL</sequence>